<organism evidence="2 3">
    <name type="scientific">Planococcus antarcticus DSM 14505</name>
    <dbReference type="NCBI Taxonomy" id="1185653"/>
    <lineage>
        <taxon>Bacteria</taxon>
        <taxon>Bacillati</taxon>
        <taxon>Bacillota</taxon>
        <taxon>Bacilli</taxon>
        <taxon>Bacillales</taxon>
        <taxon>Caryophanaceae</taxon>
        <taxon>Planococcus</taxon>
    </lineage>
</organism>
<feature type="transmembrane region" description="Helical" evidence="1">
    <location>
        <begin position="89"/>
        <end position="110"/>
    </location>
</feature>
<keyword evidence="1" id="KW-0812">Transmembrane</keyword>
<name>A0ABM6D872_9BACL</name>
<dbReference type="EMBL" id="CP016534">
    <property type="protein sequence ID" value="ANU11805.1"/>
    <property type="molecule type" value="Genomic_DNA"/>
</dbReference>
<feature type="transmembrane region" description="Helical" evidence="1">
    <location>
        <begin position="60"/>
        <end position="77"/>
    </location>
</feature>
<protein>
    <recommendedName>
        <fullName evidence="4">Peptidase S54 rhomboid domain-containing protein</fullName>
    </recommendedName>
</protein>
<dbReference type="InterPro" id="IPR007820">
    <property type="entry name" value="AbrB_fam"/>
</dbReference>
<sequence>MEESGQGDYSLQLLGLLVLCYEAGMLAQNTKVPTASLLGPVFLLMTFNLAAVAVPFMLGSFLHIVQLFIGIYIGMLLKKENLKLTKRLIFYSFFSSAVLIACTYGIIFIFQDLYG</sequence>
<keyword evidence="1" id="KW-0472">Membrane</keyword>
<proteinExistence type="predicted"/>
<keyword evidence="3" id="KW-1185">Reference proteome</keyword>
<reference evidence="2" key="1">
    <citation type="submission" date="2016-10" db="EMBL/GenBank/DDBJ databases">
        <authorList>
            <person name="See-Too W.S."/>
        </authorList>
    </citation>
    <scope>NUCLEOTIDE SEQUENCE</scope>
    <source>
        <strain evidence="2">DSM 14505</strain>
    </source>
</reference>
<dbReference type="Proteomes" id="UP000092661">
    <property type="component" value="Chromosome"/>
</dbReference>
<dbReference type="Pfam" id="PF05145">
    <property type="entry name" value="AbrB"/>
    <property type="match status" value="1"/>
</dbReference>
<evidence type="ECO:0000313" key="3">
    <source>
        <dbReference type="Proteomes" id="UP000092661"/>
    </source>
</evidence>
<evidence type="ECO:0000256" key="1">
    <source>
        <dbReference type="SAM" id="Phobius"/>
    </source>
</evidence>
<evidence type="ECO:0000313" key="2">
    <source>
        <dbReference type="EMBL" id="ANU11805.1"/>
    </source>
</evidence>
<evidence type="ECO:0008006" key="4">
    <source>
        <dbReference type="Google" id="ProtNLM"/>
    </source>
</evidence>
<accession>A0ABM6D872</accession>
<keyword evidence="1" id="KW-1133">Transmembrane helix</keyword>
<gene>
    <name evidence="2" type="ORF">BBH88_16885</name>
</gene>